<keyword evidence="2" id="KW-1185">Reference proteome</keyword>
<reference evidence="1 2" key="1">
    <citation type="submission" date="2018-09" db="EMBL/GenBank/DDBJ databases">
        <title>Mesorhizobium carmichaelinearum sp. nov. isolated from Carmichaelinea spp. root nodules in New Zealand.</title>
        <authorList>
            <person name="De Meyer S.E."/>
        </authorList>
    </citation>
    <scope>NUCLEOTIDE SEQUENCE [LARGE SCALE GENOMIC DNA]</scope>
    <source>
        <strain evidence="1 2">ICMP19557</strain>
    </source>
</reference>
<comment type="caution">
    <text evidence="1">The sequence shown here is derived from an EMBL/GenBank/DDBJ whole genome shotgun (WGS) entry which is preliminary data.</text>
</comment>
<accession>A0A3A5KEB4</accession>
<dbReference type="Proteomes" id="UP000272706">
    <property type="component" value="Unassembled WGS sequence"/>
</dbReference>
<sequence length="65" mass="7654">MDVAKYQSHAQMIGWEAATEIGLTIEYMPATDVVWRKYWALYCHLRLAIESEQRIFESNYVSLLL</sequence>
<protein>
    <submittedName>
        <fullName evidence="1">Uncharacterized protein</fullName>
    </submittedName>
</protein>
<organism evidence="1 2">
    <name type="scientific">Mesorhizobium waimense</name>
    <dbReference type="NCBI Taxonomy" id="1300307"/>
    <lineage>
        <taxon>Bacteria</taxon>
        <taxon>Pseudomonadati</taxon>
        <taxon>Pseudomonadota</taxon>
        <taxon>Alphaproteobacteria</taxon>
        <taxon>Hyphomicrobiales</taxon>
        <taxon>Phyllobacteriaceae</taxon>
        <taxon>Mesorhizobium</taxon>
    </lineage>
</organism>
<name>A0A3A5KEB4_9HYPH</name>
<evidence type="ECO:0000313" key="1">
    <source>
        <dbReference type="EMBL" id="RJT30912.1"/>
    </source>
</evidence>
<dbReference type="EMBL" id="QZWZ01000032">
    <property type="protein sequence ID" value="RJT30912.1"/>
    <property type="molecule type" value="Genomic_DNA"/>
</dbReference>
<evidence type="ECO:0000313" key="2">
    <source>
        <dbReference type="Proteomes" id="UP000272706"/>
    </source>
</evidence>
<proteinExistence type="predicted"/>
<gene>
    <name evidence="1" type="ORF">D3227_29080</name>
</gene>
<dbReference type="AlphaFoldDB" id="A0A3A5KEB4"/>